<dbReference type="InterPro" id="IPR018958">
    <property type="entry name" value="Knr4/Smi1-like_dom"/>
</dbReference>
<evidence type="ECO:0000313" key="2">
    <source>
        <dbReference type="EMBL" id="MBO1627822.1"/>
    </source>
</evidence>
<gene>
    <name evidence="2" type="ORF">J4P90_21910</name>
</gene>
<sequence length="162" mass="18830">MKWLYPDKEVSEEIIQKFVKSFKIVYPNDYIQCVKKYGGAIVEPSSFDVKNNEEGRVFGSLCSFDKNATSNIYKTYSNLKSSLPDQIIPFADDPAGNKICFDYKDHKDNPIVVFWDHEECEDRETLIEEGLSAQEAEEVMRESIYYIADSFTNILDMLYKEE</sequence>
<dbReference type="EMBL" id="JAGDQJ010000030">
    <property type="protein sequence ID" value="MBO1627822.1"/>
    <property type="molecule type" value="Genomic_DNA"/>
</dbReference>
<comment type="caution">
    <text evidence="2">The sequence shown here is derived from an EMBL/GenBank/DDBJ whole genome shotgun (WGS) entry which is preliminary data.</text>
</comment>
<dbReference type="InterPro" id="IPR037883">
    <property type="entry name" value="Knr4/Smi1-like_sf"/>
</dbReference>
<dbReference type="Proteomes" id="UP000677611">
    <property type="component" value="Unassembled WGS sequence"/>
</dbReference>
<evidence type="ECO:0000313" key="3">
    <source>
        <dbReference type="Proteomes" id="UP000677611"/>
    </source>
</evidence>
<dbReference type="Pfam" id="PF09346">
    <property type="entry name" value="SMI1_KNR4"/>
    <property type="match status" value="1"/>
</dbReference>
<dbReference type="RefSeq" id="WP_208019048.1">
    <property type="nucleotide sequence ID" value="NZ_JAGDQJ010000030.1"/>
</dbReference>
<evidence type="ECO:0000259" key="1">
    <source>
        <dbReference type="SMART" id="SM00860"/>
    </source>
</evidence>
<keyword evidence="3" id="KW-1185">Reference proteome</keyword>
<dbReference type="SMART" id="SM00860">
    <property type="entry name" value="SMI1_KNR4"/>
    <property type="match status" value="1"/>
</dbReference>
<protein>
    <submittedName>
        <fullName evidence="2">SMI1/KNR4 family protein</fullName>
    </submittedName>
</protein>
<accession>A0ABS3P3Q7</accession>
<name>A0ABS3P3Q7_9BACI</name>
<dbReference type="Gene3D" id="3.40.1580.10">
    <property type="entry name" value="SMI1/KNR4-like"/>
    <property type="match status" value="1"/>
</dbReference>
<dbReference type="SUPFAM" id="SSF160631">
    <property type="entry name" value="SMI1/KNR4-like"/>
    <property type="match status" value="1"/>
</dbReference>
<feature type="domain" description="Knr4/Smi1-like" evidence="1">
    <location>
        <begin position="9"/>
        <end position="160"/>
    </location>
</feature>
<reference evidence="2 3" key="1">
    <citation type="submission" date="2021-03" db="EMBL/GenBank/DDBJ databases">
        <title>Identification of novel Bacillus strains.</title>
        <authorList>
            <person name="Xiao Z."/>
            <person name="Li Y."/>
            <person name="Shen J."/>
        </authorList>
    </citation>
    <scope>NUCLEOTIDE SEQUENCE [LARGE SCALE GENOMIC DNA]</scope>
    <source>
        <strain evidence="2 3">SY8</strain>
    </source>
</reference>
<organism evidence="2 3">
    <name type="scientific">Bacillus arachidis</name>
    <dbReference type="NCBI Taxonomy" id="2819290"/>
    <lineage>
        <taxon>Bacteria</taxon>
        <taxon>Bacillati</taxon>
        <taxon>Bacillota</taxon>
        <taxon>Bacilli</taxon>
        <taxon>Bacillales</taxon>
        <taxon>Bacillaceae</taxon>
        <taxon>Bacillus</taxon>
    </lineage>
</organism>
<proteinExistence type="predicted"/>